<sequence>MAQDIVPEQVVAKPEPEVVYHYTSMEVLQKIIKSHELWATNVNYLNDVSEYRFFIDATADRFVALDLGPPHLPKIDKFDPDSDFVTLPFVTSLSGERDSLSQWRSYCTTGNGVSIGFRTTSLRRAYLTPPEQRVPGMLIPGVHFDKVRYVKKGDDASIDAALNTIYETSKQYVVQSPDLVEQGFTFSFHFEQGVAMSAMFHKDDSFRNECEYRLCADSIGWRQDLLRFRPARTTLTPYVEICIPNTDNEQPKDTWNAIESITIGPTPNMSLSIAAVQRYCSAQGINVDVKDSKVPYRDW</sequence>
<evidence type="ECO:0000313" key="2">
    <source>
        <dbReference type="Proteomes" id="UP000584867"/>
    </source>
</evidence>
<dbReference type="InterPro" id="IPR021352">
    <property type="entry name" value="DUF2971"/>
</dbReference>
<dbReference type="Proteomes" id="UP000584867">
    <property type="component" value="Unassembled WGS sequence"/>
</dbReference>
<name>A0A7W7ZU63_9BACT</name>
<dbReference type="EMBL" id="JACHIO010000024">
    <property type="protein sequence ID" value="MBB5066156.1"/>
    <property type="molecule type" value="Genomic_DNA"/>
</dbReference>
<proteinExistence type="predicted"/>
<organism evidence="1 2">
    <name type="scientific">Granulicella mallensis</name>
    <dbReference type="NCBI Taxonomy" id="940614"/>
    <lineage>
        <taxon>Bacteria</taxon>
        <taxon>Pseudomonadati</taxon>
        <taxon>Acidobacteriota</taxon>
        <taxon>Terriglobia</taxon>
        <taxon>Terriglobales</taxon>
        <taxon>Acidobacteriaceae</taxon>
        <taxon>Granulicella</taxon>
    </lineage>
</organism>
<evidence type="ECO:0008006" key="3">
    <source>
        <dbReference type="Google" id="ProtNLM"/>
    </source>
</evidence>
<protein>
    <recommendedName>
        <fullName evidence="3">DUF2971 domain-containing protein</fullName>
    </recommendedName>
</protein>
<dbReference type="AlphaFoldDB" id="A0A7W7ZU63"/>
<gene>
    <name evidence="1" type="ORF">HDF15_004530</name>
</gene>
<evidence type="ECO:0000313" key="1">
    <source>
        <dbReference type="EMBL" id="MBB5066156.1"/>
    </source>
</evidence>
<dbReference type="RefSeq" id="WP_184259459.1">
    <property type="nucleotide sequence ID" value="NZ_JACHIO010000024.1"/>
</dbReference>
<reference evidence="1 2" key="1">
    <citation type="submission" date="2020-08" db="EMBL/GenBank/DDBJ databases">
        <title>Genomic Encyclopedia of Type Strains, Phase IV (KMG-V): Genome sequencing to study the core and pangenomes of soil and plant-associated prokaryotes.</title>
        <authorList>
            <person name="Whitman W."/>
        </authorList>
    </citation>
    <scope>NUCLEOTIDE SEQUENCE [LARGE SCALE GENOMIC DNA]</scope>
    <source>
        <strain evidence="1 2">X5P3</strain>
    </source>
</reference>
<comment type="caution">
    <text evidence="1">The sequence shown here is derived from an EMBL/GenBank/DDBJ whole genome shotgun (WGS) entry which is preliminary data.</text>
</comment>
<dbReference type="Pfam" id="PF11185">
    <property type="entry name" value="DUF2971"/>
    <property type="match status" value="1"/>
</dbReference>
<accession>A0A7W7ZU63</accession>